<feature type="compositionally biased region" description="Low complexity" evidence="1">
    <location>
        <begin position="110"/>
        <end position="122"/>
    </location>
</feature>
<name>A0A346PEF8_9EURY</name>
<evidence type="ECO:0000313" key="2">
    <source>
        <dbReference type="EMBL" id="AXR77903.1"/>
    </source>
</evidence>
<keyword evidence="4" id="KW-1185">Reference proteome</keyword>
<reference evidence="4" key="2">
    <citation type="submission" date="2018-02" db="EMBL/GenBank/DDBJ databases">
        <title>Phenotypic and genomic properties of facultatively anaerobic sulfur-reducing natronoarchaea from hypersaline soda lakes.</title>
        <authorList>
            <person name="Sorokin D.Y."/>
            <person name="Kublanov I.V."/>
            <person name="Roman P."/>
            <person name="Sinninghe Damste J.S."/>
            <person name="Golyshin P.N."/>
            <person name="Rojo D."/>
            <person name="Ciordia S."/>
            <person name="Mena M.D.C."/>
            <person name="Ferrer M."/>
            <person name="Messina E."/>
            <person name="Smedile F."/>
            <person name="La Spada G."/>
            <person name="La Cono V."/>
            <person name="Yakimov M.M."/>
        </authorList>
    </citation>
    <scope>NUCLEOTIDE SEQUENCE [LARGE SCALE GENOMIC DNA]</scope>
    <source>
        <strain evidence="4">AArc-Mg</strain>
    </source>
</reference>
<gene>
    <name evidence="2" type="ORF">AArc1_1570</name>
    <name evidence="3" type="ORF">AArcMg_2116</name>
</gene>
<accession>A0A346PRG9</accession>
<evidence type="ECO:0000313" key="3">
    <source>
        <dbReference type="EMBL" id="AXR82114.1"/>
    </source>
</evidence>
<dbReference type="EMBL" id="CP024047">
    <property type="protein sequence ID" value="AXR77903.1"/>
    <property type="molecule type" value="Genomic_DNA"/>
</dbReference>
<sequence length="158" mass="17226">MSDDGDGNGADGQLTALVEPDMDELQQLQEDVMAGDVSEEEAQQQQQELFESAIDDFQSRVDAESDDDLRVEEGEDDAGLYLVDGSGEVLVDALRSGEISVLGGGSLYEQLLEQQQQQPAPEGGEEIDEEELEEIEDQLQEEAEEGEAPEEGDESEDD</sequence>
<organism evidence="2 5">
    <name type="scientific">Natrarchaeobaculum sulfurireducens</name>
    <dbReference type="NCBI Taxonomy" id="2044521"/>
    <lineage>
        <taxon>Archaea</taxon>
        <taxon>Methanobacteriati</taxon>
        <taxon>Methanobacteriota</taxon>
        <taxon>Stenosarchaea group</taxon>
        <taxon>Halobacteria</taxon>
        <taxon>Halobacteriales</taxon>
        <taxon>Natrialbaceae</taxon>
        <taxon>Natrarchaeobaculum</taxon>
    </lineage>
</organism>
<dbReference type="KEGG" id="nag:AArcMg_2116"/>
<reference evidence="2" key="3">
    <citation type="journal article" date="2019" name="Int. J. Syst. Evol. Microbiol.">
        <title>Natronolimnobius sulfurireducens sp. nov. and Halalkaliarchaeum desulfuricum gen. nov., sp. nov., the first sulfur-respiring alkaliphilic haloarchaea from hypersaline alkaline lakes.</title>
        <authorList>
            <person name="Sorokin D.Y."/>
            <person name="Yakimov M."/>
            <person name="Messina E."/>
            <person name="Merkel A.Y."/>
            <person name="Bale N.J."/>
            <person name="Sinninghe Damste J.S."/>
        </authorList>
    </citation>
    <scope>NUCLEOTIDE SEQUENCE</scope>
    <source>
        <strain evidence="3">AArc-Mg</strain>
        <strain evidence="2">AArc1</strain>
    </source>
</reference>
<feature type="compositionally biased region" description="Acidic residues" evidence="1">
    <location>
        <begin position="123"/>
        <end position="158"/>
    </location>
</feature>
<evidence type="ECO:0000256" key="1">
    <source>
        <dbReference type="SAM" id="MobiDB-lite"/>
    </source>
</evidence>
<dbReference type="KEGG" id="nan:AArc1_1570"/>
<protein>
    <submittedName>
        <fullName evidence="2">Uncharacterized protein</fullName>
    </submittedName>
</protein>
<dbReference type="Proteomes" id="UP000258613">
    <property type="component" value="Chromosome"/>
</dbReference>
<evidence type="ECO:0000313" key="5">
    <source>
        <dbReference type="Proteomes" id="UP000258707"/>
    </source>
</evidence>
<dbReference type="AlphaFoldDB" id="A0A346PEF8"/>
<accession>A0A346PEF8</accession>
<dbReference type="Proteomes" id="UP000258707">
    <property type="component" value="Chromosome"/>
</dbReference>
<feature type="region of interest" description="Disordered" evidence="1">
    <location>
        <begin position="110"/>
        <end position="158"/>
    </location>
</feature>
<evidence type="ECO:0000313" key="4">
    <source>
        <dbReference type="Proteomes" id="UP000258613"/>
    </source>
</evidence>
<dbReference type="EMBL" id="CP027033">
    <property type="protein sequence ID" value="AXR82114.1"/>
    <property type="molecule type" value="Genomic_DNA"/>
</dbReference>
<proteinExistence type="predicted"/>
<reference evidence="5" key="1">
    <citation type="submission" date="2017-10" db="EMBL/GenBank/DDBJ databases">
        <title>Phenotypic and genomic properties of facultatively anaerobic sulfur-reducing natronoarchaea from hypersaline soda lakes.</title>
        <authorList>
            <person name="Sorokin D.Y."/>
            <person name="Kublanov I.V."/>
            <person name="Roman P."/>
            <person name="Sinninghe Damste J.S."/>
            <person name="Golyshin P.N."/>
            <person name="Rojo D."/>
            <person name="Ciordia S."/>
            <person name="Mena Md.C."/>
            <person name="Ferrer M."/>
            <person name="Messina E."/>
            <person name="Smedile F."/>
            <person name="La Spada G."/>
            <person name="La Cono V."/>
            <person name="Yakimov M.M."/>
        </authorList>
    </citation>
    <scope>NUCLEOTIDE SEQUENCE [LARGE SCALE GENOMIC DNA]</scope>
    <source>
        <strain evidence="5">AArc1</strain>
    </source>
</reference>